<evidence type="ECO:0000313" key="2">
    <source>
        <dbReference type="Proteomes" id="UP000475862"/>
    </source>
</evidence>
<gene>
    <name evidence="1" type="ORF">AGLY_007982</name>
</gene>
<dbReference type="Proteomes" id="UP000475862">
    <property type="component" value="Unassembled WGS sequence"/>
</dbReference>
<organism evidence="1 2">
    <name type="scientific">Aphis glycines</name>
    <name type="common">Soybean aphid</name>
    <dbReference type="NCBI Taxonomy" id="307491"/>
    <lineage>
        <taxon>Eukaryota</taxon>
        <taxon>Metazoa</taxon>
        <taxon>Ecdysozoa</taxon>
        <taxon>Arthropoda</taxon>
        <taxon>Hexapoda</taxon>
        <taxon>Insecta</taxon>
        <taxon>Pterygota</taxon>
        <taxon>Neoptera</taxon>
        <taxon>Paraneoptera</taxon>
        <taxon>Hemiptera</taxon>
        <taxon>Sternorrhyncha</taxon>
        <taxon>Aphidomorpha</taxon>
        <taxon>Aphidoidea</taxon>
        <taxon>Aphididae</taxon>
        <taxon>Aphidini</taxon>
        <taxon>Aphis</taxon>
        <taxon>Aphis</taxon>
    </lineage>
</organism>
<reference evidence="1 2" key="1">
    <citation type="submission" date="2019-08" db="EMBL/GenBank/DDBJ databases">
        <title>The genome of the soybean aphid Biotype 1, its phylome, world population structure and adaptation to the North American continent.</title>
        <authorList>
            <person name="Giordano R."/>
            <person name="Donthu R.K."/>
            <person name="Hernandez A.G."/>
            <person name="Wright C.L."/>
            <person name="Zimin A.V."/>
        </authorList>
    </citation>
    <scope>NUCLEOTIDE SEQUENCE [LARGE SCALE GENOMIC DNA]</scope>
    <source>
        <tissue evidence="1">Whole aphids</tissue>
    </source>
</reference>
<dbReference type="AlphaFoldDB" id="A0A6G0TMF3"/>
<comment type="caution">
    <text evidence="1">The sequence shown here is derived from an EMBL/GenBank/DDBJ whole genome shotgun (WGS) entry which is preliminary data.</text>
</comment>
<proteinExistence type="predicted"/>
<accession>A0A6G0TMF3</accession>
<protein>
    <submittedName>
        <fullName evidence="1">Uncharacterized protein</fullName>
    </submittedName>
</protein>
<evidence type="ECO:0000313" key="1">
    <source>
        <dbReference type="EMBL" id="KAE9535249.1"/>
    </source>
</evidence>
<sequence length="258" mass="29729">MDISDLSKNHPCYIVERRRFQDYFLMRQKGPAATMHSAHGPPSAPDIYYIFISYAYNPLLLLSFKRISENLESMCIDITDHVIKAERLHLRCYGFAITIKVNIWVYQMSLEYNNLNNIETIGGQLSPLAPSPVYANDRNPRPLLISKSSKYINNIALEISSLNVNKNKNSQLRVTKGLRVRPSQKLKSTGTILMLINNQSNNHRYQTIIIAQQLREFMVYSKDFRNSQTTCTPLCHCMHDVDDDDVLRSSQLDQLTQL</sequence>
<name>A0A6G0TMF3_APHGL</name>
<dbReference type="EMBL" id="VYZN01000026">
    <property type="protein sequence ID" value="KAE9535249.1"/>
    <property type="molecule type" value="Genomic_DNA"/>
</dbReference>
<keyword evidence="2" id="KW-1185">Reference proteome</keyword>